<dbReference type="EMBL" id="UINC01031477">
    <property type="protein sequence ID" value="SVB17590.1"/>
    <property type="molecule type" value="Genomic_DNA"/>
</dbReference>
<accession>A0A382BUT7</accession>
<feature type="transmembrane region" description="Helical" evidence="1">
    <location>
        <begin position="44"/>
        <end position="67"/>
    </location>
</feature>
<sequence>MIKPINNAILNVRQAGHLVIRCNSNDDGLLYARTLNSARCFDTAFLAGISSSFISGIALFKMAVVWWNKKVEHFNYVPHPIEFFGKNITSIVKITPYE</sequence>
<dbReference type="AlphaFoldDB" id="A0A382BUT7"/>
<reference evidence="2" key="1">
    <citation type="submission" date="2018-05" db="EMBL/GenBank/DDBJ databases">
        <authorList>
            <person name="Lanie J.A."/>
            <person name="Ng W.-L."/>
            <person name="Kazmierczak K.M."/>
            <person name="Andrzejewski T.M."/>
            <person name="Davidsen T.M."/>
            <person name="Wayne K.J."/>
            <person name="Tettelin H."/>
            <person name="Glass J.I."/>
            <person name="Rusch D."/>
            <person name="Podicherti R."/>
            <person name="Tsui H.-C.T."/>
            <person name="Winkler M.E."/>
        </authorList>
    </citation>
    <scope>NUCLEOTIDE SEQUENCE</scope>
</reference>
<proteinExistence type="predicted"/>
<keyword evidence="1" id="KW-0472">Membrane</keyword>
<gene>
    <name evidence="2" type="ORF">METZ01_LOCUS170444</name>
</gene>
<evidence type="ECO:0000313" key="2">
    <source>
        <dbReference type="EMBL" id="SVB17590.1"/>
    </source>
</evidence>
<keyword evidence="1" id="KW-0812">Transmembrane</keyword>
<evidence type="ECO:0000256" key="1">
    <source>
        <dbReference type="SAM" id="Phobius"/>
    </source>
</evidence>
<name>A0A382BUT7_9ZZZZ</name>
<protein>
    <submittedName>
        <fullName evidence="2">Uncharacterized protein</fullName>
    </submittedName>
</protein>
<keyword evidence="1" id="KW-1133">Transmembrane helix</keyword>
<organism evidence="2">
    <name type="scientific">marine metagenome</name>
    <dbReference type="NCBI Taxonomy" id="408172"/>
    <lineage>
        <taxon>unclassified sequences</taxon>
        <taxon>metagenomes</taxon>
        <taxon>ecological metagenomes</taxon>
    </lineage>
</organism>